<dbReference type="PANTHER" id="PTHR30487">
    <property type="entry name" value="TYPE 4 PREPILIN-LIKE PROTEINS LEADER PEPTIDE-PROCESSING ENZYME"/>
    <property type="match status" value="1"/>
</dbReference>
<evidence type="ECO:0000256" key="5">
    <source>
        <dbReference type="ARBA" id="ARBA00022989"/>
    </source>
</evidence>
<dbReference type="RefSeq" id="WP_036816597.1">
    <property type="nucleotide sequence ID" value="NZ_AVBF01000007.1"/>
</dbReference>
<feature type="transmembrane region" description="Helical" evidence="7">
    <location>
        <begin position="151"/>
        <end position="172"/>
    </location>
</feature>
<dbReference type="eggNOG" id="COG1989">
    <property type="taxonomic scope" value="Bacteria"/>
</dbReference>
<proteinExistence type="inferred from homology"/>
<keyword evidence="6 7" id="KW-0472">Membrane</keyword>
<dbReference type="OrthoDB" id="9789291at2"/>
<keyword evidence="4 7" id="KW-0812">Transmembrane</keyword>
<dbReference type="AlphaFoldDB" id="A0A0A2TDJ9"/>
<organism evidence="10 11">
    <name type="scientific">Pontibacillus yanchengensis Y32</name>
    <dbReference type="NCBI Taxonomy" id="1385514"/>
    <lineage>
        <taxon>Bacteria</taxon>
        <taxon>Bacillati</taxon>
        <taxon>Bacillota</taxon>
        <taxon>Bacilli</taxon>
        <taxon>Bacillales</taxon>
        <taxon>Bacillaceae</taxon>
        <taxon>Pontibacillus</taxon>
    </lineage>
</organism>
<evidence type="ECO:0000256" key="3">
    <source>
        <dbReference type="ARBA" id="ARBA00022475"/>
    </source>
</evidence>
<evidence type="ECO:0000256" key="7">
    <source>
        <dbReference type="SAM" id="Phobius"/>
    </source>
</evidence>
<dbReference type="Gene3D" id="1.20.120.1220">
    <property type="match status" value="1"/>
</dbReference>
<dbReference type="PANTHER" id="PTHR30487:SF0">
    <property type="entry name" value="PREPILIN LEADER PEPTIDASE_N-METHYLTRANSFERASE-RELATED"/>
    <property type="match status" value="1"/>
</dbReference>
<evidence type="ECO:0000259" key="8">
    <source>
        <dbReference type="Pfam" id="PF01478"/>
    </source>
</evidence>
<reference evidence="10 11" key="1">
    <citation type="journal article" date="2015" name="Stand. Genomic Sci.">
        <title>High quality draft genome sequence of the moderately halophilic bacterium Pontibacillus yanchengensis Y32(T) and comparison among Pontibacillus genomes.</title>
        <authorList>
            <person name="Huang J."/>
            <person name="Qiao Z.X."/>
            <person name="Tang J.W."/>
            <person name="Wang G."/>
        </authorList>
    </citation>
    <scope>NUCLEOTIDE SEQUENCE [LARGE SCALE GENOMIC DNA]</scope>
    <source>
        <strain evidence="10 11">Y32</strain>
    </source>
</reference>
<feature type="transmembrane region" description="Helical" evidence="7">
    <location>
        <begin position="127"/>
        <end position="145"/>
    </location>
</feature>
<evidence type="ECO:0000256" key="2">
    <source>
        <dbReference type="ARBA" id="ARBA00005801"/>
    </source>
</evidence>
<feature type="transmembrane region" description="Helical" evidence="7">
    <location>
        <begin position="227"/>
        <end position="247"/>
    </location>
</feature>
<sequence length="252" mass="28044">MIQIIPIHLFILGLILGSFYNVIGLRVPKSEGFFTSRSSCPYCGKSLKWFELIPVVSFFLQRGECRSCNKSISILYPFVEVCTSFLFVSSLYVFGWSIELIVSLLFISLSMIIFVSDIKYMVIPDSVLLFFLPFFLVLRIFNPLQPWYDSILGAIVGVVLLAIIIIISKGGMGAGDMKFFGLIGIVLGVKKTLLSFFLSTLTGAVVSGILLGVGIIERNNPIPFGPYIIVGAIMAHFFGDEIIHWYISIVIR</sequence>
<dbReference type="InterPro" id="IPR000045">
    <property type="entry name" value="Prepilin_IV_endopep_pep"/>
</dbReference>
<dbReference type="EMBL" id="AVBF01000007">
    <property type="protein sequence ID" value="KGP73882.1"/>
    <property type="molecule type" value="Genomic_DNA"/>
</dbReference>
<evidence type="ECO:0000313" key="11">
    <source>
        <dbReference type="Proteomes" id="UP000030147"/>
    </source>
</evidence>
<evidence type="ECO:0000256" key="6">
    <source>
        <dbReference type="ARBA" id="ARBA00023136"/>
    </source>
</evidence>
<feature type="transmembrane region" description="Helical" evidence="7">
    <location>
        <begin position="193"/>
        <end position="215"/>
    </location>
</feature>
<comment type="similarity">
    <text evidence="2">Belongs to the peptidase A24 family.</text>
</comment>
<protein>
    <submittedName>
        <fullName evidence="10">Prepilin peptidase</fullName>
    </submittedName>
</protein>
<keyword evidence="5 7" id="KW-1133">Transmembrane helix</keyword>
<evidence type="ECO:0000313" key="10">
    <source>
        <dbReference type="EMBL" id="KGP73882.1"/>
    </source>
</evidence>
<evidence type="ECO:0000259" key="9">
    <source>
        <dbReference type="Pfam" id="PF06750"/>
    </source>
</evidence>
<dbReference type="InterPro" id="IPR050882">
    <property type="entry name" value="Prepilin_peptidase/N-MTase"/>
</dbReference>
<dbReference type="STRING" id="1385514.N782_21240"/>
<dbReference type="GO" id="GO:0005886">
    <property type="term" value="C:plasma membrane"/>
    <property type="evidence" value="ECO:0007669"/>
    <property type="project" value="UniProtKB-SubCell"/>
</dbReference>
<feature type="domain" description="Prepilin peptidase A24 N-terminal" evidence="9">
    <location>
        <begin position="11"/>
        <end position="92"/>
    </location>
</feature>
<dbReference type="Proteomes" id="UP000030147">
    <property type="component" value="Unassembled WGS sequence"/>
</dbReference>
<evidence type="ECO:0000256" key="1">
    <source>
        <dbReference type="ARBA" id="ARBA00004651"/>
    </source>
</evidence>
<keyword evidence="11" id="KW-1185">Reference proteome</keyword>
<dbReference type="InterPro" id="IPR010627">
    <property type="entry name" value="Prepilin_pept_A24_N"/>
</dbReference>
<dbReference type="Pfam" id="PF06750">
    <property type="entry name" value="A24_N_bact"/>
    <property type="match status" value="1"/>
</dbReference>
<accession>A0A0A2TDJ9</accession>
<evidence type="ECO:0000256" key="4">
    <source>
        <dbReference type="ARBA" id="ARBA00022692"/>
    </source>
</evidence>
<comment type="subcellular location">
    <subcellularLocation>
        <location evidence="1">Cell membrane</location>
        <topology evidence="1">Multi-pass membrane protein</topology>
    </subcellularLocation>
</comment>
<dbReference type="Pfam" id="PF01478">
    <property type="entry name" value="Peptidase_A24"/>
    <property type="match status" value="1"/>
</dbReference>
<feature type="transmembrane region" description="Helical" evidence="7">
    <location>
        <begin position="6"/>
        <end position="27"/>
    </location>
</feature>
<dbReference type="GO" id="GO:0004190">
    <property type="term" value="F:aspartic-type endopeptidase activity"/>
    <property type="evidence" value="ECO:0007669"/>
    <property type="project" value="InterPro"/>
</dbReference>
<dbReference type="GO" id="GO:0006465">
    <property type="term" value="P:signal peptide processing"/>
    <property type="evidence" value="ECO:0007669"/>
    <property type="project" value="TreeGrafter"/>
</dbReference>
<gene>
    <name evidence="10" type="ORF">N782_21240</name>
</gene>
<name>A0A0A2TDJ9_9BACI</name>
<feature type="domain" description="Prepilin type IV endopeptidase peptidase" evidence="8">
    <location>
        <begin position="104"/>
        <end position="206"/>
    </location>
</feature>
<keyword evidence="3" id="KW-1003">Cell membrane</keyword>
<comment type="caution">
    <text evidence="10">The sequence shown here is derived from an EMBL/GenBank/DDBJ whole genome shotgun (WGS) entry which is preliminary data.</text>
</comment>
<feature type="transmembrane region" description="Helical" evidence="7">
    <location>
        <begin position="100"/>
        <end position="120"/>
    </location>
</feature>